<dbReference type="OrthoDB" id="9810250at2"/>
<proteinExistence type="predicted"/>
<dbReference type="InterPro" id="IPR009057">
    <property type="entry name" value="Homeodomain-like_sf"/>
</dbReference>
<dbReference type="InterPro" id="IPR001647">
    <property type="entry name" value="HTH_TetR"/>
</dbReference>
<sequence>MSDRVDRRKSRTRRLLRQALVELIDEEGLDRITVSSLCERADINRGTFYLHYRDIYDFIERNTVEVLEGLRKLVDRADPFELLAYAAQDETYPQIVAILEYLTQHAAFFKAMLGPKGDPAFPAQIKELMASHLFPKLFSGRARPSELLIPPDYLIAFATSAQLGLIQHWFDTGMAHSPSELALFISRIVFRGPAAVVGLL</sequence>
<evidence type="ECO:0000313" key="4">
    <source>
        <dbReference type="EMBL" id="BAS27295.1"/>
    </source>
</evidence>
<protein>
    <submittedName>
        <fullName evidence="4">TetR family transcriptional regulator</fullName>
    </submittedName>
</protein>
<dbReference type="RefSeq" id="WP_068135956.1">
    <property type="nucleotide sequence ID" value="NZ_AP014924.1"/>
</dbReference>
<dbReference type="Gene3D" id="1.10.357.10">
    <property type="entry name" value="Tetracycline Repressor, domain 2"/>
    <property type="match status" value="1"/>
</dbReference>
<evidence type="ECO:0000256" key="1">
    <source>
        <dbReference type="ARBA" id="ARBA00023125"/>
    </source>
</evidence>
<accession>A0A0K2SJM6</accession>
<dbReference type="AlphaFoldDB" id="A0A0K2SJM6"/>
<dbReference type="PANTHER" id="PTHR43479">
    <property type="entry name" value="ACREF/ENVCD OPERON REPRESSOR-RELATED"/>
    <property type="match status" value="1"/>
</dbReference>
<dbReference type="SUPFAM" id="SSF46689">
    <property type="entry name" value="Homeodomain-like"/>
    <property type="match status" value="1"/>
</dbReference>
<dbReference type="PATRIC" id="fig|1555112.3.peg.1482"/>
<reference evidence="5" key="2">
    <citation type="journal article" date="2016" name="Int. J. Syst. Evol. Microbiol.">
        <title>Complete genome sequence and cell structure of Limnochorda pilosa, a Gram-negative spore-former within the phylum Firmicutes.</title>
        <authorList>
            <person name="Watanabe M."/>
            <person name="Kojima H."/>
            <person name="Fukui M."/>
        </authorList>
    </citation>
    <scope>NUCLEOTIDE SEQUENCE [LARGE SCALE GENOMIC DNA]</scope>
    <source>
        <strain evidence="5">HC45</strain>
    </source>
</reference>
<dbReference type="Proteomes" id="UP000065807">
    <property type="component" value="Chromosome"/>
</dbReference>
<dbReference type="PANTHER" id="PTHR43479:SF23">
    <property type="entry name" value="HTH TETR-TYPE DOMAIN-CONTAINING PROTEIN"/>
    <property type="match status" value="1"/>
</dbReference>
<keyword evidence="1 2" id="KW-0238">DNA-binding</keyword>
<evidence type="ECO:0000313" key="5">
    <source>
        <dbReference type="Proteomes" id="UP000065807"/>
    </source>
</evidence>
<dbReference type="InterPro" id="IPR050624">
    <property type="entry name" value="HTH-type_Tx_Regulator"/>
</dbReference>
<feature type="domain" description="HTH tetR-type" evidence="3">
    <location>
        <begin position="10"/>
        <end position="70"/>
    </location>
</feature>
<dbReference type="Pfam" id="PF00440">
    <property type="entry name" value="TetR_N"/>
    <property type="match status" value="1"/>
</dbReference>
<evidence type="ECO:0000259" key="3">
    <source>
        <dbReference type="PROSITE" id="PS50977"/>
    </source>
</evidence>
<dbReference type="InterPro" id="IPR039532">
    <property type="entry name" value="TetR_C_Firmicutes"/>
</dbReference>
<feature type="DNA-binding region" description="H-T-H motif" evidence="2">
    <location>
        <begin position="33"/>
        <end position="52"/>
    </location>
</feature>
<reference evidence="5" key="1">
    <citation type="submission" date="2015-07" db="EMBL/GenBank/DDBJ databases">
        <title>Complete genome sequence and phylogenetic analysis of Limnochorda pilosa.</title>
        <authorList>
            <person name="Watanabe M."/>
            <person name="Kojima H."/>
            <person name="Fukui M."/>
        </authorList>
    </citation>
    <scope>NUCLEOTIDE SEQUENCE [LARGE SCALE GENOMIC DNA]</scope>
    <source>
        <strain evidence="5">HC45</strain>
    </source>
</reference>
<gene>
    <name evidence="4" type="ORF">LIP_1446</name>
</gene>
<dbReference type="EMBL" id="AP014924">
    <property type="protein sequence ID" value="BAS27295.1"/>
    <property type="molecule type" value="Genomic_DNA"/>
</dbReference>
<dbReference type="PROSITE" id="PS50977">
    <property type="entry name" value="HTH_TETR_2"/>
    <property type="match status" value="1"/>
</dbReference>
<dbReference type="GO" id="GO:0003677">
    <property type="term" value="F:DNA binding"/>
    <property type="evidence" value="ECO:0007669"/>
    <property type="project" value="UniProtKB-UniRule"/>
</dbReference>
<evidence type="ECO:0000256" key="2">
    <source>
        <dbReference type="PROSITE-ProRule" id="PRU00335"/>
    </source>
</evidence>
<dbReference type="Pfam" id="PF14278">
    <property type="entry name" value="TetR_C_8"/>
    <property type="match status" value="1"/>
</dbReference>
<organism evidence="4 5">
    <name type="scientific">Limnochorda pilosa</name>
    <dbReference type="NCBI Taxonomy" id="1555112"/>
    <lineage>
        <taxon>Bacteria</taxon>
        <taxon>Bacillati</taxon>
        <taxon>Bacillota</taxon>
        <taxon>Limnochordia</taxon>
        <taxon>Limnochordales</taxon>
        <taxon>Limnochordaceae</taxon>
        <taxon>Limnochorda</taxon>
    </lineage>
</organism>
<dbReference type="KEGG" id="lpil:LIP_1446"/>
<name>A0A0K2SJM6_LIMPI</name>
<keyword evidence="5" id="KW-1185">Reference proteome</keyword>
<dbReference type="STRING" id="1555112.LIP_1446"/>